<dbReference type="EMBL" id="KV921566">
    <property type="protein sequence ID" value="ORE13117.1"/>
    <property type="molecule type" value="Genomic_DNA"/>
</dbReference>
<protein>
    <submittedName>
        <fullName evidence="1">Uncharacterized protein</fullName>
    </submittedName>
</protein>
<dbReference type="AlphaFoldDB" id="A0A1X0RM87"/>
<accession>A0A1X0RM87</accession>
<evidence type="ECO:0000313" key="2">
    <source>
        <dbReference type="Proteomes" id="UP000242381"/>
    </source>
</evidence>
<dbReference type="VEuPathDB" id="FungiDB:BCV72DRAFT_216482"/>
<evidence type="ECO:0000313" key="1">
    <source>
        <dbReference type="EMBL" id="ORE13117.1"/>
    </source>
</evidence>
<gene>
    <name evidence="1" type="ORF">BCV71DRAFT_189801</name>
</gene>
<dbReference type="Proteomes" id="UP000242381">
    <property type="component" value="Unassembled WGS sequence"/>
</dbReference>
<organism evidence="1 2">
    <name type="scientific">Rhizopus microsporus</name>
    <dbReference type="NCBI Taxonomy" id="58291"/>
    <lineage>
        <taxon>Eukaryota</taxon>
        <taxon>Fungi</taxon>
        <taxon>Fungi incertae sedis</taxon>
        <taxon>Mucoromycota</taxon>
        <taxon>Mucoromycotina</taxon>
        <taxon>Mucoromycetes</taxon>
        <taxon>Mucorales</taxon>
        <taxon>Mucorineae</taxon>
        <taxon>Rhizopodaceae</taxon>
        <taxon>Rhizopus</taxon>
    </lineage>
</organism>
<name>A0A1X0RM87_RHIZD</name>
<proteinExistence type="predicted"/>
<dbReference type="OMA" id="CMCIYFF"/>
<reference evidence="1 2" key="1">
    <citation type="journal article" date="2016" name="Proc. Natl. Acad. Sci. U.S.A.">
        <title>Lipid metabolic changes in an early divergent fungus govern the establishment of a mutualistic symbiosis with endobacteria.</title>
        <authorList>
            <person name="Lastovetsky O.A."/>
            <person name="Gaspar M.L."/>
            <person name="Mondo S.J."/>
            <person name="LaButti K.M."/>
            <person name="Sandor L."/>
            <person name="Grigoriev I.V."/>
            <person name="Henry S.A."/>
            <person name="Pawlowska T.E."/>
        </authorList>
    </citation>
    <scope>NUCLEOTIDE SEQUENCE [LARGE SCALE GENOMIC DNA]</scope>
    <source>
        <strain evidence="1 2">ATCC 11559</strain>
    </source>
</reference>
<sequence length="112" mass="12680">MDTGNHNVLQFVSAAAQIFEKQETEDMEELLQSSDALFNQTNHDVTIEEKSSQIKELLAEATGIIYEEPKATLPSRHTLPMTLEERLKVVFNLPSSEVLRGGKTLCMCIYFF</sequence>